<organism evidence="2">
    <name type="scientific">Streptomyces avermitilis</name>
    <dbReference type="NCBI Taxonomy" id="33903"/>
    <lineage>
        <taxon>Bacteria</taxon>
        <taxon>Bacillati</taxon>
        <taxon>Actinomycetota</taxon>
        <taxon>Actinomycetes</taxon>
        <taxon>Kitasatosporales</taxon>
        <taxon>Streptomycetaceae</taxon>
        <taxon>Streptomyces</taxon>
    </lineage>
</organism>
<feature type="region of interest" description="Disordered" evidence="1">
    <location>
        <begin position="1"/>
        <end position="40"/>
    </location>
</feature>
<sequence length="83" mass="9181">MTQLGDHGDRGGRRDRRSRGDRGERGERGEPDRAAPAPSLREALHAALREAVRGEVAFDATARALTTMDASNYRRVPSGWWPP</sequence>
<proteinExistence type="predicted"/>
<dbReference type="EMBL" id="AP019621">
    <property type="protein sequence ID" value="BBJ51824.1"/>
    <property type="molecule type" value="Genomic_DNA"/>
</dbReference>
<evidence type="ECO:0000256" key="1">
    <source>
        <dbReference type="SAM" id="MobiDB-lite"/>
    </source>
</evidence>
<name>A0A499VBZ3_STRAX</name>
<reference evidence="2" key="1">
    <citation type="submission" date="2019-04" db="EMBL/GenBank/DDBJ databases">
        <title>Draft genome sequences of Streptomyces avermitilis MC3.</title>
        <authorList>
            <person name="Komaki H."/>
            <person name="Tamura T."/>
            <person name="Hosoyama A."/>
        </authorList>
    </citation>
    <scope>NUCLEOTIDE SEQUENCE</scope>
    <source>
        <strain evidence="2">MC3</strain>
    </source>
</reference>
<protein>
    <submittedName>
        <fullName evidence="2">Uncharacterized protein</fullName>
    </submittedName>
</protein>
<evidence type="ECO:0000313" key="2">
    <source>
        <dbReference type="EMBL" id="BBJ51824.1"/>
    </source>
</evidence>
<dbReference type="AlphaFoldDB" id="A0A499VBZ3"/>
<gene>
    <name evidence="2" type="ORF">SAVMC3_44530</name>
</gene>
<feature type="compositionally biased region" description="Basic and acidic residues" evidence="1">
    <location>
        <begin position="1"/>
        <end position="33"/>
    </location>
</feature>
<accession>A0A499VBZ3</accession>